<evidence type="ECO:0000313" key="3">
    <source>
        <dbReference type="EMBL" id="MDI5967061.1"/>
    </source>
</evidence>
<dbReference type="GO" id="GO:0004519">
    <property type="term" value="F:endonuclease activity"/>
    <property type="evidence" value="ECO:0007669"/>
    <property type="project" value="UniProtKB-KW"/>
</dbReference>
<keyword evidence="4" id="KW-0540">Nuclease</keyword>
<accession>A0AA90H372</accession>
<keyword evidence="4" id="KW-0255">Endonuclease</keyword>
<dbReference type="PANTHER" id="PTHR24094:SF15">
    <property type="entry name" value="AMP-DEPENDENT SYNTHETASE_LIGASE DOMAIN-CONTAINING PROTEIN-RELATED"/>
    <property type="match status" value="1"/>
</dbReference>
<evidence type="ECO:0000313" key="5">
    <source>
        <dbReference type="Proteomes" id="UP001156398"/>
    </source>
</evidence>
<dbReference type="Proteomes" id="UP001156398">
    <property type="component" value="Unassembled WGS sequence"/>
</dbReference>
<feature type="domain" description="GmrSD restriction endonucleases C-terminal" evidence="2">
    <location>
        <begin position="93"/>
        <end position="192"/>
    </location>
</feature>
<dbReference type="InterPro" id="IPR011089">
    <property type="entry name" value="GmrSD_C"/>
</dbReference>
<keyword evidence="5" id="KW-1185">Reference proteome</keyword>
<dbReference type="RefSeq" id="WP_271325124.1">
    <property type="nucleotide sequence ID" value="NZ_JAAGKO020000070.1"/>
</dbReference>
<comment type="caution">
    <text evidence="4">The sequence shown here is derived from an EMBL/GenBank/DDBJ whole genome shotgun (WGS) entry which is preliminary data.</text>
</comment>
<feature type="compositionally biased region" description="Low complexity" evidence="1">
    <location>
        <begin position="9"/>
        <end position="24"/>
    </location>
</feature>
<gene>
    <name evidence="3" type="ORF">POF43_030775</name>
    <name evidence="4" type="ORF">POF50_017755</name>
</gene>
<organism evidence="4">
    <name type="scientific">Streptantibioticus silvisoli</name>
    <dbReference type="NCBI Taxonomy" id="2705255"/>
    <lineage>
        <taxon>Bacteria</taxon>
        <taxon>Bacillati</taxon>
        <taxon>Actinomycetota</taxon>
        <taxon>Actinomycetes</taxon>
        <taxon>Kitasatosporales</taxon>
        <taxon>Streptomycetaceae</taxon>
        <taxon>Streptantibioticus</taxon>
    </lineage>
</organism>
<reference evidence="4 5" key="1">
    <citation type="submission" date="2023-05" db="EMBL/GenBank/DDBJ databases">
        <title>Streptantibioticus silvisoli sp. nov., acidotolerant actinomycetes 1 from pine litter.</title>
        <authorList>
            <person name="Swiecimska M."/>
            <person name="Golinska P."/>
            <person name="Sangal V."/>
            <person name="Wachnowicz B."/>
            <person name="Goodfellow M."/>
        </authorList>
    </citation>
    <scope>NUCLEOTIDE SEQUENCE</scope>
    <source>
        <strain evidence="4">SL13</strain>
        <strain evidence="3 5">SL54</strain>
    </source>
</reference>
<dbReference type="Pfam" id="PF07510">
    <property type="entry name" value="GmrSD_C"/>
    <property type="match status" value="1"/>
</dbReference>
<proteinExistence type="predicted"/>
<keyword evidence="4" id="KW-0378">Hydrolase</keyword>
<evidence type="ECO:0000313" key="4">
    <source>
        <dbReference type="EMBL" id="MDI5971166.1"/>
    </source>
</evidence>
<sequence>MAIATVGLSSGAASADPPAPPSLSTARTELAALVVATPDSMTGYTRDAFDIWATQPDHCTTRQDVLARDGQDVVDESDGCQPSSGSWYSAYDDTTVTVVAQATIDHMVPLADAWRSGADKWTADQRKAFGNDLTDPQLLIASESTNSSKGDSGPDEWKPANQAFWCTYAEDFTRVKSVWSLTTTQAEKDALSSMLDTCS</sequence>
<dbReference type="AlphaFoldDB" id="A0AA90H372"/>
<dbReference type="PANTHER" id="PTHR24094">
    <property type="entry name" value="SECRETED PROTEIN"/>
    <property type="match status" value="1"/>
</dbReference>
<protein>
    <submittedName>
        <fullName evidence="4">HNH endonuclease family protein</fullName>
    </submittedName>
</protein>
<evidence type="ECO:0000256" key="1">
    <source>
        <dbReference type="SAM" id="MobiDB-lite"/>
    </source>
</evidence>
<dbReference type="EMBL" id="JABXJJ020000020">
    <property type="protein sequence ID" value="MDI5971166.1"/>
    <property type="molecule type" value="Genomic_DNA"/>
</dbReference>
<name>A0AA90H372_9ACTN</name>
<evidence type="ECO:0000259" key="2">
    <source>
        <dbReference type="Pfam" id="PF07510"/>
    </source>
</evidence>
<dbReference type="EMBL" id="JAAGKO020000070">
    <property type="protein sequence ID" value="MDI5967061.1"/>
    <property type="molecule type" value="Genomic_DNA"/>
</dbReference>
<feature type="region of interest" description="Disordered" evidence="1">
    <location>
        <begin position="1"/>
        <end position="24"/>
    </location>
</feature>